<dbReference type="Proteomes" id="UP000253104">
    <property type="component" value="Chromosome mHSR5_C"/>
</dbReference>
<dbReference type="PANTHER" id="PTHR10151">
    <property type="entry name" value="ECTONUCLEOTIDE PYROPHOSPHATASE/PHOSPHODIESTERASE"/>
    <property type="match status" value="1"/>
</dbReference>
<sequence length="497" mass="53206">MEARKRVLVVSFDGLRPDLISRHLTPNLHRMQRMGITLSSHRTVYPSETRTGFPSFVTGATTGAHGMVGNAYLDRSVIPQRYINTADAILVRQLDVQSRGRLMSVRTLGEILAAGGRSLAVLSTNYAGTTRLFHHKAEDFGDIRLSGYFREACTPADVLEAVETRVGPLTAIPPEYEPDRAGQRWITSAFLDVVWPDHRPDVTILSYGEPDNASHYHGTAAAATQDIIAYCDYEFGRVLDWWESEGRAAGVELLAISDHGHITGHTRVSVIDSLRDAGFKPGAAPAPDVDVVVVPGQVGALYLADPSDRQVSRVVAAITGEPWCGPVFTRGKDDTFGVAPGSLGRHLVFADHARAPDVSFSFRANDDVDAFGLVGGAFFAGNGAPGRGVHGGLHRNEMAAVGVVAGAAFAAHGTVSTLPSGICDFAPTVLHLLGIAPPTGMTGRVLHEVLAHQNMPAPDVRHEVIETRLGNYRQRLHRVHVGSTAYVDSGTAEGLSG</sequence>
<dbReference type="Gene3D" id="3.40.720.10">
    <property type="entry name" value="Alkaline Phosphatase, subunit A"/>
    <property type="match status" value="2"/>
</dbReference>
<dbReference type="InterPro" id="IPR002591">
    <property type="entry name" value="Phosphodiest/P_Trfase"/>
</dbReference>
<dbReference type="GO" id="GO:0016787">
    <property type="term" value="F:hydrolase activity"/>
    <property type="evidence" value="ECO:0007669"/>
    <property type="project" value="UniProtKB-ARBA"/>
</dbReference>
<protein>
    <submittedName>
        <fullName evidence="1">Nucleotide pyrophosphatase</fullName>
    </submittedName>
</protein>
<organism evidence="1 2">
    <name type="scientific">Burkholderia pyrrocinia</name>
    <name type="common">Pseudomonas pyrrocinia</name>
    <dbReference type="NCBI Taxonomy" id="60550"/>
    <lineage>
        <taxon>Bacteria</taxon>
        <taxon>Pseudomonadati</taxon>
        <taxon>Pseudomonadota</taxon>
        <taxon>Betaproteobacteria</taxon>
        <taxon>Burkholderiales</taxon>
        <taxon>Burkholderiaceae</taxon>
        <taxon>Burkholderia</taxon>
        <taxon>Burkholderia cepacia complex</taxon>
    </lineage>
</organism>
<dbReference type="RefSeq" id="WP_114182055.1">
    <property type="nucleotide sequence ID" value="NZ_CP024904.1"/>
</dbReference>
<dbReference type="PANTHER" id="PTHR10151:SF120">
    <property type="entry name" value="BIS(5'-ADENOSYL)-TRIPHOSPHATASE"/>
    <property type="match status" value="1"/>
</dbReference>
<proteinExistence type="predicted"/>
<dbReference type="EMBL" id="CP024904">
    <property type="protein sequence ID" value="AXF25692.1"/>
    <property type="molecule type" value="Genomic_DNA"/>
</dbReference>
<reference evidence="1 2" key="1">
    <citation type="journal article" date="2018" name="ISME J.">
        <title>Involvement of Burkholderiaceae and sulfurous volatiles in disease-suppressive soils.</title>
        <authorList>
            <person name="Carrion V.J."/>
            <person name="Cordovez V."/>
            <person name="Tyc O."/>
            <person name="Etalo D.W."/>
            <person name="de Bruijn I."/>
            <person name="de Jager V.C."/>
            <person name="Medema M.H."/>
            <person name="Eberl L."/>
            <person name="Raaijmakers J.M."/>
        </authorList>
    </citation>
    <scope>NUCLEOTIDE SEQUENCE [LARGE SCALE GENOMIC DNA]</scope>
    <source>
        <strain evidence="2">mHSR5</strain>
    </source>
</reference>
<evidence type="ECO:0000313" key="1">
    <source>
        <dbReference type="EMBL" id="AXF25692.1"/>
    </source>
</evidence>
<dbReference type="OrthoDB" id="9779418at2"/>
<dbReference type="Pfam" id="PF01663">
    <property type="entry name" value="Phosphodiest"/>
    <property type="match status" value="1"/>
</dbReference>
<dbReference type="InterPro" id="IPR017850">
    <property type="entry name" value="Alkaline_phosphatase_core_sf"/>
</dbReference>
<dbReference type="SUPFAM" id="SSF53649">
    <property type="entry name" value="Alkaline phosphatase-like"/>
    <property type="match status" value="1"/>
</dbReference>
<evidence type="ECO:0000313" key="2">
    <source>
        <dbReference type="Proteomes" id="UP000253104"/>
    </source>
</evidence>
<gene>
    <name evidence="1" type="ORF">CUJ89_35270</name>
</gene>
<name>A0A2Z5N7X0_BURPY</name>
<accession>A0A2Z5N7X0</accession>
<dbReference type="AlphaFoldDB" id="A0A2Z5N7X0"/>